<dbReference type="InterPro" id="IPR003594">
    <property type="entry name" value="HATPase_dom"/>
</dbReference>
<dbReference type="Gene3D" id="1.10.287.130">
    <property type="match status" value="1"/>
</dbReference>
<keyword evidence="8" id="KW-0902">Two-component regulatory system</keyword>
<evidence type="ECO:0000313" key="11">
    <source>
        <dbReference type="EMBL" id="MBU2692812.1"/>
    </source>
</evidence>
<dbReference type="PANTHER" id="PTHR43065">
    <property type="entry name" value="SENSOR HISTIDINE KINASE"/>
    <property type="match status" value="1"/>
</dbReference>
<proteinExistence type="predicted"/>
<dbReference type="AlphaFoldDB" id="A0A948W508"/>
<evidence type="ECO:0000256" key="1">
    <source>
        <dbReference type="ARBA" id="ARBA00000085"/>
    </source>
</evidence>
<dbReference type="InterPro" id="IPR003661">
    <property type="entry name" value="HisK_dim/P_dom"/>
</dbReference>
<comment type="caution">
    <text evidence="11">The sequence shown here is derived from an EMBL/GenBank/DDBJ whole genome shotgun (WGS) entry which is preliminary data.</text>
</comment>
<feature type="domain" description="Histidine kinase" evidence="9">
    <location>
        <begin position="137"/>
        <end position="394"/>
    </location>
</feature>
<dbReference type="EMBL" id="JAHJDP010000100">
    <property type="protein sequence ID" value="MBU2692812.1"/>
    <property type="molecule type" value="Genomic_DNA"/>
</dbReference>
<dbReference type="SUPFAM" id="SSF55785">
    <property type="entry name" value="PYP-like sensor domain (PAS domain)"/>
    <property type="match status" value="1"/>
</dbReference>
<dbReference type="PROSITE" id="PS50112">
    <property type="entry name" value="PAS"/>
    <property type="match status" value="1"/>
</dbReference>
<evidence type="ECO:0000256" key="5">
    <source>
        <dbReference type="ARBA" id="ARBA00022741"/>
    </source>
</evidence>
<dbReference type="Gene3D" id="3.30.565.10">
    <property type="entry name" value="Histidine kinase-like ATPase, C-terminal domain"/>
    <property type="match status" value="1"/>
</dbReference>
<dbReference type="InterPro" id="IPR036890">
    <property type="entry name" value="HATPase_C_sf"/>
</dbReference>
<dbReference type="PRINTS" id="PR00344">
    <property type="entry name" value="BCTRLSENSOR"/>
</dbReference>
<dbReference type="InterPro" id="IPR005467">
    <property type="entry name" value="His_kinase_dom"/>
</dbReference>
<dbReference type="PROSITE" id="PS50109">
    <property type="entry name" value="HIS_KIN"/>
    <property type="match status" value="1"/>
</dbReference>
<dbReference type="Pfam" id="PF02518">
    <property type="entry name" value="HATPase_c"/>
    <property type="match status" value="1"/>
</dbReference>
<evidence type="ECO:0000259" key="9">
    <source>
        <dbReference type="PROSITE" id="PS50109"/>
    </source>
</evidence>
<dbReference type="SUPFAM" id="SSF55874">
    <property type="entry name" value="ATPase domain of HSP90 chaperone/DNA topoisomerase II/histidine kinase"/>
    <property type="match status" value="1"/>
</dbReference>
<keyword evidence="7" id="KW-0067">ATP-binding</keyword>
<evidence type="ECO:0000256" key="8">
    <source>
        <dbReference type="ARBA" id="ARBA00023012"/>
    </source>
</evidence>
<dbReference type="EC" id="2.7.13.3" evidence="2"/>
<sequence>MSSRILFQALDEAPDAIVIIDSDGMIQYCNSVFTRIFDHSLDSIKEAGLESIFADYQMDHYIKSAINNSERWTGELLFKSPGGNVIPCDLRISPINGAEDGGGGTLFMIKDLSKQKAFERQLLQAQKLESIGQLAAGIAHEINTPTQFVGDNTRFLKEACEDIFKVLDCSDRLLAAAKKGTLDSVLINDLEDAIEKADIDYLREEIPIATEQALEGIHRIATIVRAMKEFSHPGSDTMQLTDINKSIQSTITVATNHWKYVADLKTDFDPQLTAVPCFPGEINQTVLNLIVNAADALESIRKKDSDGKGLIQISTKFDPPWAEIRVKDTGGGIPKKIQDNIFDPFFTTKEVGKGSGQGLAIAYATIINKHKGSISFETEPGVGTTFIIKLPLQQEADDELAA</sequence>
<dbReference type="Proteomes" id="UP000777784">
    <property type="component" value="Unassembled WGS sequence"/>
</dbReference>
<evidence type="ECO:0000256" key="7">
    <source>
        <dbReference type="ARBA" id="ARBA00022840"/>
    </source>
</evidence>
<dbReference type="SMART" id="SM00091">
    <property type="entry name" value="PAS"/>
    <property type="match status" value="1"/>
</dbReference>
<comment type="catalytic activity">
    <reaction evidence="1">
        <text>ATP + protein L-histidine = ADP + protein N-phospho-L-histidine.</text>
        <dbReference type="EC" id="2.7.13.3"/>
    </reaction>
</comment>
<keyword evidence="6" id="KW-0418">Kinase</keyword>
<accession>A0A948W508</accession>
<feature type="domain" description="PAS" evidence="10">
    <location>
        <begin position="2"/>
        <end position="44"/>
    </location>
</feature>
<evidence type="ECO:0000259" key="10">
    <source>
        <dbReference type="PROSITE" id="PS50112"/>
    </source>
</evidence>
<dbReference type="InterPro" id="IPR035965">
    <property type="entry name" value="PAS-like_dom_sf"/>
</dbReference>
<keyword evidence="4" id="KW-0808">Transferase</keyword>
<dbReference type="GO" id="GO:0005524">
    <property type="term" value="F:ATP binding"/>
    <property type="evidence" value="ECO:0007669"/>
    <property type="project" value="UniProtKB-KW"/>
</dbReference>
<gene>
    <name evidence="11" type="ORF">KJ970_17985</name>
</gene>
<dbReference type="Gene3D" id="3.30.450.20">
    <property type="entry name" value="PAS domain"/>
    <property type="match status" value="1"/>
</dbReference>
<reference evidence="11" key="1">
    <citation type="submission" date="2021-05" db="EMBL/GenBank/DDBJ databases">
        <title>Energy efficiency and biological interactions define the core microbiome of deep oligotrophic groundwater.</title>
        <authorList>
            <person name="Mehrshad M."/>
            <person name="Lopez-Fernandez M."/>
            <person name="Bell E."/>
            <person name="Bernier-Latmani R."/>
            <person name="Bertilsson S."/>
            <person name="Dopson M."/>
        </authorList>
    </citation>
    <scope>NUCLEOTIDE SEQUENCE</scope>
    <source>
        <strain evidence="11">Modern_marine.mb.64</strain>
    </source>
</reference>
<dbReference type="CDD" id="cd00082">
    <property type="entry name" value="HisKA"/>
    <property type="match status" value="1"/>
</dbReference>
<name>A0A948W508_UNCEI</name>
<dbReference type="Pfam" id="PF13426">
    <property type="entry name" value="PAS_9"/>
    <property type="match status" value="1"/>
</dbReference>
<dbReference type="PANTHER" id="PTHR43065:SF46">
    <property type="entry name" value="C4-DICARBOXYLATE TRANSPORT SENSOR PROTEIN DCTB"/>
    <property type="match status" value="1"/>
</dbReference>
<evidence type="ECO:0000256" key="4">
    <source>
        <dbReference type="ARBA" id="ARBA00022679"/>
    </source>
</evidence>
<evidence type="ECO:0000313" key="12">
    <source>
        <dbReference type="Proteomes" id="UP000777784"/>
    </source>
</evidence>
<dbReference type="SMART" id="SM00387">
    <property type="entry name" value="HATPase_c"/>
    <property type="match status" value="1"/>
</dbReference>
<organism evidence="11 12">
    <name type="scientific">Eiseniibacteriota bacterium</name>
    <dbReference type="NCBI Taxonomy" id="2212470"/>
    <lineage>
        <taxon>Bacteria</taxon>
        <taxon>Candidatus Eiseniibacteriota</taxon>
    </lineage>
</organism>
<protein>
    <recommendedName>
        <fullName evidence="2">histidine kinase</fullName>
        <ecNumber evidence="2">2.7.13.3</ecNumber>
    </recommendedName>
</protein>
<keyword evidence="5" id="KW-0547">Nucleotide-binding</keyword>
<keyword evidence="3" id="KW-0597">Phosphoprotein</keyword>
<evidence type="ECO:0000256" key="6">
    <source>
        <dbReference type="ARBA" id="ARBA00022777"/>
    </source>
</evidence>
<dbReference type="InterPro" id="IPR000014">
    <property type="entry name" value="PAS"/>
</dbReference>
<evidence type="ECO:0000256" key="3">
    <source>
        <dbReference type="ARBA" id="ARBA00022553"/>
    </source>
</evidence>
<dbReference type="GO" id="GO:0000155">
    <property type="term" value="F:phosphorelay sensor kinase activity"/>
    <property type="evidence" value="ECO:0007669"/>
    <property type="project" value="InterPro"/>
</dbReference>
<dbReference type="NCBIfam" id="TIGR00229">
    <property type="entry name" value="sensory_box"/>
    <property type="match status" value="1"/>
</dbReference>
<dbReference type="CDD" id="cd00130">
    <property type="entry name" value="PAS"/>
    <property type="match status" value="1"/>
</dbReference>
<dbReference type="InterPro" id="IPR004358">
    <property type="entry name" value="Sig_transdc_His_kin-like_C"/>
</dbReference>
<evidence type="ECO:0000256" key="2">
    <source>
        <dbReference type="ARBA" id="ARBA00012438"/>
    </source>
</evidence>